<dbReference type="PIRSF" id="PIRSF006247">
    <property type="entry name" value="TrkH"/>
    <property type="match status" value="1"/>
</dbReference>
<evidence type="ECO:0000313" key="14">
    <source>
        <dbReference type="Proteomes" id="UP000075321"/>
    </source>
</evidence>
<keyword evidence="7 12" id="KW-0812">Transmembrane</keyword>
<keyword evidence="4" id="KW-1003">Cell membrane</keyword>
<feature type="transmembrane region" description="Helical" evidence="12">
    <location>
        <begin position="280"/>
        <end position="300"/>
    </location>
</feature>
<dbReference type="RefSeq" id="WP_066383008.1">
    <property type="nucleotide sequence ID" value="NZ_LTAZ01000005.1"/>
</dbReference>
<evidence type="ECO:0000256" key="12">
    <source>
        <dbReference type="SAM" id="Phobius"/>
    </source>
</evidence>
<evidence type="ECO:0000256" key="7">
    <source>
        <dbReference type="ARBA" id="ARBA00022692"/>
    </source>
</evidence>
<dbReference type="EMBL" id="LTAZ01000005">
    <property type="protein sequence ID" value="KYH25874.1"/>
    <property type="molecule type" value="Genomic_DNA"/>
</dbReference>
<evidence type="ECO:0000313" key="13">
    <source>
        <dbReference type="EMBL" id="KYH25874.1"/>
    </source>
</evidence>
<gene>
    <name evidence="13" type="ORF">HAPAU_25520</name>
</gene>
<feature type="transmembrane region" description="Helical" evidence="12">
    <location>
        <begin position="436"/>
        <end position="459"/>
    </location>
</feature>
<feature type="transmembrane region" description="Helical" evidence="12">
    <location>
        <begin position="138"/>
        <end position="162"/>
    </location>
</feature>
<comment type="subcellular location">
    <subcellularLocation>
        <location evidence="1">Cell inner membrane</location>
        <topology evidence="1">Multi-pass membrane protein</topology>
    </subcellularLocation>
</comment>
<evidence type="ECO:0000256" key="10">
    <source>
        <dbReference type="ARBA" id="ARBA00023065"/>
    </source>
</evidence>
<dbReference type="AlphaFoldDB" id="A0A151AE72"/>
<dbReference type="Pfam" id="PF02386">
    <property type="entry name" value="TrkH"/>
    <property type="match status" value="1"/>
</dbReference>
<reference evidence="13 14" key="1">
    <citation type="submission" date="2016-02" db="EMBL/GenBank/DDBJ databases">
        <title>Genome sequence of Halalkalicoccus paucihalophilus DSM 24557.</title>
        <authorList>
            <person name="Poehlein A."/>
            <person name="Daniel R."/>
        </authorList>
    </citation>
    <scope>NUCLEOTIDE SEQUENCE [LARGE SCALE GENOMIC DNA]</scope>
    <source>
        <strain evidence="13 14">DSM 24557</strain>
    </source>
</reference>
<feature type="transmembrane region" description="Helical" evidence="12">
    <location>
        <begin position="12"/>
        <end position="33"/>
    </location>
</feature>
<evidence type="ECO:0000256" key="6">
    <source>
        <dbReference type="ARBA" id="ARBA00022538"/>
    </source>
</evidence>
<evidence type="ECO:0000256" key="3">
    <source>
        <dbReference type="ARBA" id="ARBA00022448"/>
    </source>
</evidence>
<feature type="transmembrane region" description="Helical" evidence="12">
    <location>
        <begin position="70"/>
        <end position="91"/>
    </location>
</feature>
<evidence type="ECO:0000256" key="8">
    <source>
        <dbReference type="ARBA" id="ARBA00022958"/>
    </source>
</evidence>
<sequence length="498" mass="53703">MRGNVDWRVSATLVGTVLKWLSVPLVFPLLIAVYYGESLFPFLVTIAVSILVGEALVRAGHEGRLGPREAFLMVAVTWFAVPLVGAIPFVLAGTGSIAHPVNALFESMSGVTTTGATVLLEFETHSRSIMMWRQVSQWLGGLGILVLATAILSQIGVGGAQLMESETQTRDVNKLTPRIAQTARLLGGLYIGLTLALVALLYGLHLVGLAPNMDLYNAVAHPLTTVSTAGFSPEADSIMAFSPAAQWAITLFMIIGATNFVLIYFALQGDWRRLLDSEEFRFYVALLALLSGLTAVLLVFDGTYPGGTEATARHAVFNTVSMMTTTGYANVDFDLWEAGAKHVMFVCMFIGGMAGSTTCSIKTLRWLVVLKGFRRDLFTSIHPEAIRPVRLSGGVIDEETIRDIYAFTLVNLLLFAAATVFVVVDGARVGLALSEFDAMGAAAATFLNIGPAFGIAGPFGTYEAFPVTTKLVMIVLMWIGRIEVIPVLVLFTRVFWTS</sequence>
<keyword evidence="10" id="KW-0406">Ion transport</keyword>
<feature type="transmembrane region" description="Helical" evidence="12">
    <location>
        <begin position="247"/>
        <end position="268"/>
    </location>
</feature>
<dbReference type="GO" id="GO:0005886">
    <property type="term" value="C:plasma membrane"/>
    <property type="evidence" value="ECO:0007669"/>
    <property type="project" value="UniProtKB-SubCell"/>
</dbReference>
<feature type="transmembrane region" description="Helical" evidence="12">
    <location>
        <begin position="39"/>
        <end position="58"/>
    </location>
</feature>
<keyword evidence="8" id="KW-0630">Potassium</keyword>
<keyword evidence="5" id="KW-0997">Cell inner membrane</keyword>
<feature type="transmembrane region" description="Helical" evidence="12">
    <location>
        <begin position="183"/>
        <end position="204"/>
    </location>
</feature>
<comment type="caution">
    <text evidence="13">The sequence shown here is derived from an EMBL/GenBank/DDBJ whole genome shotgun (WGS) entry which is preliminary data.</text>
</comment>
<keyword evidence="3" id="KW-0813">Transport</keyword>
<evidence type="ECO:0000256" key="2">
    <source>
        <dbReference type="ARBA" id="ARBA00009137"/>
    </source>
</evidence>
<feature type="transmembrane region" description="Helical" evidence="12">
    <location>
        <begin position="343"/>
        <end position="368"/>
    </location>
</feature>
<keyword evidence="11 12" id="KW-0472">Membrane</keyword>
<name>A0A151AE72_9EURY</name>
<comment type="similarity">
    <text evidence="2">Belongs to the TrkH potassium transport family.</text>
</comment>
<evidence type="ECO:0000256" key="1">
    <source>
        <dbReference type="ARBA" id="ARBA00004429"/>
    </source>
</evidence>
<evidence type="ECO:0000256" key="11">
    <source>
        <dbReference type="ARBA" id="ARBA00023136"/>
    </source>
</evidence>
<keyword evidence="14" id="KW-1185">Reference proteome</keyword>
<dbReference type="PANTHER" id="PTHR32024">
    <property type="entry name" value="TRK SYSTEM POTASSIUM UPTAKE PROTEIN TRKG-RELATED"/>
    <property type="match status" value="1"/>
</dbReference>
<feature type="transmembrane region" description="Helical" evidence="12">
    <location>
        <begin position="471"/>
        <end position="496"/>
    </location>
</feature>
<dbReference type="InterPro" id="IPR003445">
    <property type="entry name" value="Cat_transpt"/>
</dbReference>
<dbReference type="PATRIC" id="fig|1008153.3.peg.2601"/>
<organism evidence="13 14">
    <name type="scientific">Halalkalicoccus paucihalophilus</name>
    <dbReference type="NCBI Taxonomy" id="1008153"/>
    <lineage>
        <taxon>Archaea</taxon>
        <taxon>Methanobacteriati</taxon>
        <taxon>Methanobacteriota</taxon>
        <taxon>Stenosarchaea group</taxon>
        <taxon>Halobacteria</taxon>
        <taxon>Halobacteriales</taxon>
        <taxon>Halococcaceae</taxon>
        <taxon>Halalkalicoccus</taxon>
    </lineage>
</organism>
<dbReference type="OrthoDB" id="111943at2157"/>
<dbReference type="PANTHER" id="PTHR32024:SF2">
    <property type="entry name" value="TRK SYSTEM POTASSIUM UPTAKE PROTEIN TRKG-RELATED"/>
    <property type="match status" value="1"/>
</dbReference>
<dbReference type="Proteomes" id="UP000075321">
    <property type="component" value="Unassembled WGS sequence"/>
</dbReference>
<proteinExistence type="inferred from homology"/>
<keyword evidence="9 12" id="KW-1133">Transmembrane helix</keyword>
<evidence type="ECO:0000256" key="4">
    <source>
        <dbReference type="ARBA" id="ARBA00022475"/>
    </source>
</evidence>
<evidence type="ECO:0000256" key="5">
    <source>
        <dbReference type="ARBA" id="ARBA00022519"/>
    </source>
</evidence>
<evidence type="ECO:0000256" key="9">
    <source>
        <dbReference type="ARBA" id="ARBA00022989"/>
    </source>
</evidence>
<accession>A0A151AE72</accession>
<dbReference type="InterPro" id="IPR004772">
    <property type="entry name" value="TrkH"/>
</dbReference>
<dbReference type="GO" id="GO:0015379">
    <property type="term" value="F:potassium:chloride symporter activity"/>
    <property type="evidence" value="ECO:0007669"/>
    <property type="project" value="InterPro"/>
</dbReference>
<feature type="transmembrane region" description="Helical" evidence="12">
    <location>
        <begin position="404"/>
        <end position="424"/>
    </location>
</feature>
<keyword evidence="6" id="KW-0633">Potassium transport</keyword>
<protein>
    <submittedName>
        <fullName evidence="13">Potassium transporter</fullName>
    </submittedName>
</protein>